<dbReference type="AlphaFoldDB" id="A0A845A8I3"/>
<dbReference type="Pfam" id="PF06629">
    <property type="entry name" value="MipA"/>
    <property type="match status" value="1"/>
</dbReference>
<dbReference type="EMBL" id="WTYQ01000002">
    <property type="protein sequence ID" value="MXP26004.1"/>
    <property type="molecule type" value="Genomic_DNA"/>
</dbReference>
<organism evidence="7 8">
    <name type="scientific">Altericroceibacterium indicum</name>
    <dbReference type="NCBI Taxonomy" id="374177"/>
    <lineage>
        <taxon>Bacteria</taxon>
        <taxon>Pseudomonadati</taxon>
        <taxon>Pseudomonadota</taxon>
        <taxon>Alphaproteobacteria</taxon>
        <taxon>Sphingomonadales</taxon>
        <taxon>Erythrobacteraceae</taxon>
        <taxon>Altericroceibacterium</taxon>
    </lineage>
</organism>
<feature type="chain" id="PRO_5033059797" evidence="6">
    <location>
        <begin position="25"/>
        <end position="285"/>
    </location>
</feature>
<keyword evidence="4" id="KW-0472">Membrane</keyword>
<evidence type="ECO:0000256" key="2">
    <source>
        <dbReference type="ARBA" id="ARBA00005722"/>
    </source>
</evidence>
<comment type="subcellular location">
    <subcellularLocation>
        <location evidence="1">Cell outer membrane</location>
    </subcellularLocation>
</comment>
<comment type="caution">
    <text evidence="7">The sequence shown here is derived from an EMBL/GenBank/DDBJ whole genome shotgun (WGS) entry which is preliminary data.</text>
</comment>
<dbReference type="InterPro" id="IPR010583">
    <property type="entry name" value="MipA"/>
</dbReference>
<sequence>MFKKLSCAGVFSLAIAGMSSAAMAQEADTNAPKDNVLEGDHLTVGVGGIYMPSYAGSDDYKAGVIPLVRGKIRGVRINPVGGGVALDLIDDSNSSPNFQLGPVISLRRDRVGRIKDDVVERLGDLDTALEVGPQAGITFPGVINPYDQFNISVNAQWDVLGAHKGMTISPSVSYLTPLSRGIQAGLSVSATRGDDNFMDYYYSIDSAGAANSGLSEYKAKGGWQSVGANFIAGFDLDGDFTNGGLGVFVLGGYSRMLDDAKRSPITSVRGSADQWMGGVGLSYTF</sequence>
<evidence type="ECO:0000313" key="8">
    <source>
        <dbReference type="Proteomes" id="UP000460561"/>
    </source>
</evidence>
<dbReference type="PANTHER" id="PTHR38776:SF1">
    <property type="entry name" value="MLTA-INTERACTING PROTEIN-RELATED"/>
    <property type="match status" value="1"/>
</dbReference>
<dbReference type="Proteomes" id="UP000460561">
    <property type="component" value="Unassembled WGS sequence"/>
</dbReference>
<evidence type="ECO:0000256" key="5">
    <source>
        <dbReference type="ARBA" id="ARBA00023237"/>
    </source>
</evidence>
<accession>A0A845A8I3</accession>
<dbReference type="GO" id="GO:0009279">
    <property type="term" value="C:cell outer membrane"/>
    <property type="evidence" value="ECO:0007669"/>
    <property type="project" value="UniProtKB-SubCell"/>
</dbReference>
<protein>
    <submittedName>
        <fullName evidence="7">MipA/OmpV family protein</fullName>
    </submittedName>
</protein>
<evidence type="ECO:0000256" key="4">
    <source>
        <dbReference type="ARBA" id="ARBA00023136"/>
    </source>
</evidence>
<reference evidence="7 8" key="1">
    <citation type="submission" date="2019-12" db="EMBL/GenBank/DDBJ databases">
        <title>Genomic-based taxomic classification of the family Erythrobacteraceae.</title>
        <authorList>
            <person name="Xu L."/>
        </authorList>
    </citation>
    <scope>NUCLEOTIDE SEQUENCE [LARGE SCALE GENOMIC DNA]</scope>
    <source>
        <strain evidence="7 8">DSM 18604</strain>
    </source>
</reference>
<keyword evidence="5" id="KW-0998">Cell outer membrane</keyword>
<dbReference type="RefSeq" id="WP_160739155.1">
    <property type="nucleotide sequence ID" value="NZ_WTYQ01000002.1"/>
</dbReference>
<name>A0A845A8I3_9SPHN</name>
<dbReference type="PANTHER" id="PTHR38776">
    <property type="entry name" value="MLTA-INTERACTING PROTEIN-RELATED"/>
    <property type="match status" value="1"/>
</dbReference>
<keyword evidence="8" id="KW-1185">Reference proteome</keyword>
<evidence type="ECO:0000313" key="7">
    <source>
        <dbReference type="EMBL" id="MXP26004.1"/>
    </source>
</evidence>
<proteinExistence type="inferred from homology"/>
<dbReference type="OrthoDB" id="5462484at2"/>
<feature type="signal peptide" evidence="6">
    <location>
        <begin position="1"/>
        <end position="24"/>
    </location>
</feature>
<evidence type="ECO:0000256" key="6">
    <source>
        <dbReference type="SAM" id="SignalP"/>
    </source>
</evidence>
<evidence type="ECO:0000256" key="1">
    <source>
        <dbReference type="ARBA" id="ARBA00004442"/>
    </source>
</evidence>
<evidence type="ECO:0000256" key="3">
    <source>
        <dbReference type="ARBA" id="ARBA00022729"/>
    </source>
</evidence>
<comment type="similarity">
    <text evidence="2">Belongs to the MipA/OmpV family.</text>
</comment>
<keyword evidence="3 6" id="KW-0732">Signal</keyword>
<gene>
    <name evidence="7" type="ORF">GRI39_08110</name>
</gene>